<dbReference type="KEGG" id="bbes:BESB_060210"/>
<feature type="compositionally biased region" description="Basic and acidic residues" evidence="1">
    <location>
        <begin position="774"/>
        <end position="807"/>
    </location>
</feature>
<feature type="compositionally biased region" description="Basic and acidic residues" evidence="1">
    <location>
        <begin position="838"/>
        <end position="861"/>
    </location>
</feature>
<gene>
    <name evidence="3" type="ORF">BESB_060210</name>
</gene>
<dbReference type="GeneID" id="40310949"/>
<dbReference type="AlphaFoldDB" id="A0A2A9MD45"/>
<feature type="compositionally biased region" description="Polar residues" evidence="1">
    <location>
        <begin position="525"/>
        <end position="537"/>
    </location>
</feature>
<feature type="compositionally biased region" description="Basic and acidic residues" evidence="1">
    <location>
        <begin position="894"/>
        <end position="904"/>
    </location>
</feature>
<organism evidence="3 4">
    <name type="scientific">Besnoitia besnoiti</name>
    <name type="common">Apicomplexan protozoan</name>
    <dbReference type="NCBI Taxonomy" id="94643"/>
    <lineage>
        <taxon>Eukaryota</taxon>
        <taxon>Sar</taxon>
        <taxon>Alveolata</taxon>
        <taxon>Apicomplexa</taxon>
        <taxon>Conoidasida</taxon>
        <taxon>Coccidia</taxon>
        <taxon>Eucoccidiorida</taxon>
        <taxon>Eimeriorina</taxon>
        <taxon>Sarcocystidae</taxon>
        <taxon>Besnoitia</taxon>
    </lineage>
</organism>
<dbReference type="InterPro" id="IPR029058">
    <property type="entry name" value="AB_hydrolase_fold"/>
</dbReference>
<dbReference type="Proteomes" id="UP000224006">
    <property type="component" value="Chromosome V"/>
</dbReference>
<accession>A0A2A9MD45</accession>
<feature type="compositionally biased region" description="Polar residues" evidence="1">
    <location>
        <begin position="237"/>
        <end position="259"/>
    </location>
</feature>
<feature type="region of interest" description="Disordered" evidence="1">
    <location>
        <begin position="234"/>
        <end position="325"/>
    </location>
</feature>
<evidence type="ECO:0000313" key="4">
    <source>
        <dbReference type="Proteomes" id="UP000224006"/>
    </source>
</evidence>
<evidence type="ECO:0000313" key="3">
    <source>
        <dbReference type="EMBL" id="PFH35134.1"/>
    </source>
</evidence>
<dbReference type="InterPro" id="IPR051044">
    <property type="entry name" value="MAG_DAG_Lipase"/>
</dbReference>
<dbReference type="EMBL" id="NWUJ01000005">
    <property type="protein sequence ID" value="PFH35134.1"/>
    <property type="molecule type" value="Genomic_DNA"/>
</dbReference>
<feature type="region of interest" description="Disordered" evidence="1">
    <location>
        <begin position="108"/>
        <end position="133"/>
    </location>
</feature>
<feature type="region of interest" description="Disordered" evidence="1">
    <location>
        <begin position="1061"/>
        <end position="1089"/>
    </location>
</feature>
<keyword evidence="4" id="KW-1185">Reference proteome</keyword>
<evidence type="ECO:0000259" key="2">
    <source>
        <dbReference type="Pfam" id="PF12146"/>
    </source>
</evidence>
<dbReference type="InterPro" id="IPR022742">
    <property type="entry name" value="Hydrolase_4"/>
</dbReference>
<dbReference type="SUPFAM" id="SSF53474">
    <property type="entry name" value="alpha/beta-Hydrolases"/>
    <property type="match status" value="1"/>
</dbReference>
<feature type="compositionally biased region" description="Basic and acidic residues" evidence="1">
    <location>
        <begin position="422"/>
        <end position="436"/>
    </location>
</feature>
<dbReference type="STRING" id="94643.A0A2A9MD45"/>
<feature type="compositionally biased region" description="Basic and acidic residues" evidence="1">
    <location>
        <begin position="443"/>
        <end position="464"/>
    </location>
</feature>
<comment type="caution">
    <text evidence="3">The sequence shown here is derived from an EMBL/GenBank/DDBJ whole genome shotgun (WGS) entry which is preliminary data.</text>
</comment>
<feature type="region of interest" description="Disordered" evidence="1">
    <location>
        <begin position="412"/>
        <end position="464"/>
    </location>
</feature>
<protein>
    <recommendedName>
        <fullName evidence="2">Serine aminopeptidase S33 domain-containing protein</fullName>
    </recommendedName>
</protein>
<feature type="compositionally biased region" description="Basic and acidic residues" evidence="1">
    <location>
        <begin position="926"/>
        <end position="938"/>
    </location>
</feature>
<sequence length="1089" mass="116829">MGNLQGSNRKPAALDDYSTTLSAAREGWETAERDEACRFMSLVAPITDGVEFPYDNKPEHGSFVNLQGLHIHTYIWYPAIKNHSRGDPTLADAAGGASALLRNGSASHARAASPAKADRPVSPFSGQDKLQREQQRAASTAVSYFASRSGATACAFQRAFSASGGASFTKSAPSASPAGPPLDQVLLDKADAASACRGVVILLHGYCNHSRLAWLSKQLPHDHARRDPTVVGYGIHSTASAPRSASSKFSTGEAQQRRTPATAGHGGSAVSGANACAENKPGKGKTAEDGASRRTQDEVDRRVPSKLSIHAEESGNGDGDTGHLSEALSDQHASAAWHIHYRGSWVEALNKAGFIVAAMDFQGHGFSQGWQGKRASVNRLDDFALDVIQFTAIVRRRCQYLRAVYRHHCSQGCGRETNSGDSHSEGDKRADAETAKEAATPGHETKATDATREDHAHERDRGVDEDGNVPVFLVGLSLGGWVAARTVQLLGDAKALASLSSVCDLNAPLPPLPGFSGKTPETRDSSPSVGASRPSPTFGSVSGCVLLSPMLDLSFVKAASKYHIYRPVLGRLAEWTPNMVVSRPHPNLQYPYLEAYMQRDKYTYKGGSRVRMVREMFEGTEAILQPECLSLVSETTCGALLIIHNLLDDTCGLEGSLRFFHGVDRVSDKIFLAVNAHVAGSPAAGKARCPSRLANDSQGRSVGIYEAEDVLLATPAATALEQEAALLHARQGAGQGHGSADEREAVHGSECRGGGVRECAEQQTERQQNGVHYQESESPKPHSQEQPRELARAPKDGSGGKEPRSEEAESQGRAGDCTHELQRTLPEAVTSTEGEEREVERLDKEQPAEVETTSRRGKEIEECGSAEECPQLKTGDRAPVPERSPGEMGVDALGDEKHEDRETTVDGGEASHAQPRRRALLSYDEEGSRVATESDRSPRACRVSQSLAMSTSVDSRPSAGDSKNEASGAFSLQEVAWPFHSASSGVQSVATEPEGPRVLPKNLYVECNVEASLLEKVRAYADPQLHGLDLHHSLPSEPDGEMILRRVMQWLLQHAPDELHRGQEGAQNERQGLLRGGHETGCAAASRAP</sequence>
<feature type="compositionally biased region" description="Polar residues" evidence="1">
    <location>
        <begin position="943"/>
        <end position="955"/>
    </location>
</feature>
<dbReference type="Gene3D" id="3.40.50.1820">
    <property type="entry name" value="alpha/beta hydrolase"/>
    <property type="match status" value="1"/>
</dbReference>
<dbReference type="OrthoDB" id="2498029at2759"/>
<proteinExistence type="predicted"/>
<dbReference type="RefSeq" id="XP_029219143.1">
    <property type="nucleotide sequence ID" value="XM_029364435.1"/>
</dbReference>
<feature type="region of interest" description="Disordered" evidence="1">
    <location>
        <begin position="730"/>
        <end position="966"/>
    </location>
</feature>
<name>A0A2A9MD45_BESBE</name>
<dbReference type="Pfam" id="PF12146">
    <property type="entry name" value="Hydrolase_4"/>
    <property type="match status" value="1"/>
</dbReference>
<feature type="compositionally biased region" description="Basic and acidic residues" evidence="1">
    <location>
        <begin position="739"/>
        <end position="750"/>
    </location>
</feature>
<feature type="region of interest" description="Disordered" evidence="1">
    <location>
        <begin position="512"/>
        <end position="537"/>
    </location>
</feature>
<reference evidence="3 4" key="1">
    <citation type="submission" date="2017-09" db="EMBL/GenBank/DDBJ databases">
        <title>Genome sequencing of Besnoitia besnoiti strain Bb-Ger1.</title>
        <authorList>
            <person name="Schares G."/>
            <person name="Venepally P."/>
            <person name="Lorenzi H.A."/>
        </authorList>
    </citation>
    <scope>NUCLEOTIDE SEQUENCE [LARGE SCALE GENOMIC DNA]</scope>
    <source>
        <strain evidence="3 4">Bb-Ger1</strain>
    </source>
</reference>
<dbReference type="VEuPathDB" id="ToxoDB:BESB_060210"/>
<dbReference type="PANTHER" id="PTHR11614">
    <property type="entry name" value="PHOSPHOLIPASE-RELATED"/>
    <property type="match status" value="1"/>
</dbReference>
<evidence type="ECO:0000256" key="1">
    <source>
        <dbReference type="SAM" id="MobiDB-lite"/>
    </source>
</evidence>
<feature type="domain" description="Serine aminopeptidase S33" evidence="2">
    <location>
        <begin position="343"/>
        <end position="398"/>
    </location>
</feature>
<feature type="compositionally biased region" description="Basic and acidic residues" evidence="1">
    <location>
        <begin position="285"/>
        <end position="313"/>
    </location>
</feature>